<dbReference type="RefSeq" id="XP_046070166.1">
    <property type="nucleotide sequence ID" value="XM_046216478.1"/>
</dbReference>
<feature type="compositionally biased region" description="Basic and acidic residues" evidence="5">
    <location>
        <begin position="271"/>
        <end position="282"/>
    </location>
</feature>
<evidence type="ECO:0000313" key="9">
    <source>
        <dbReference type="Proteomes" id="UP001201262"/>
    </source>
</evidence>
<accession>A0AAD4PYV5</accession>
<evidence type="ECO:0000256" key="2">
    <source>
        <dbReference type="ARBA" id="ARBA00022692"/>
    </source>
</evidence>
<keyword evidence="4 6" id="KW-0472">Membrane</keyword>
<comment type="subcellular location">
    <subcellularLocation>
        <location evidence="1">Membrane</location>
        <topology evidence="1">Single-pass membrane protein</topology>
    </subcellularLocation>
</comment>
<feature type="compositionally biased region" description="Polar residues" evidence="5">
    <location>
        <begin position="257"/>
        <end position="267"/>
    </location>
</feature>
<dbReference type="PANTHER" id="PTHR15549:SF30">
    <property type="entry name" value="MID2 DOMAIN-CONTAINING PROTEIN"/>
    <property type="match status" value="1"/>
</dbReference>
<evidence type="ECO:0000256" key="1">
    <source>
        <dbReference type="ARBA" id="ARBA00004167"/>
    </source>
</evidence>
<keyword evidence="2 6" id="KW-0812">Transmembrane</keyword>
<evidence type="ECO:0000256" key="6">
    <source>
        <dbReference type="SAM" id="Phobius"/>
    </source>
</evidence>
<evidence type="ECO:0000313" key="8">
    <source>
        <dbReference type="EMBL" id="KAH8695024.1"/>
    </source>
</evidence>
<dbReference type="InterPro" id="IPR051694">
    <property type="entry name" value="Immunoregulatory_rcpt-like"/>
</dbReference>
<gene>
    <name evidence="8" type="ORF">BGW36DRAFT_381960</name>
</gene>
<keyword evidence="7" id="KW-0732">Signal</keyword>
<proteinExistence type="predicted"/>
<dbReference type="PANTHER" id="PTHR15549">
    <property type="entry name" value="PAIRED IMMUNOGLOBULIN-LIKE TYPE 2 RECEPTOR"/>
    <property type="match status" value="1"/>
</dbReference>
<evidence type="ECO:0000256" key="3">
    <source>
        <dbReference type="ARBA" id="ARBA00022989"/>
    </source>
</evidence>
<comment type="caution">
    <text evidence="8">The sequence shown here is derived from an EMBL/GenBank/DDBJ whole genome shotgun (WGS) entry which is preliminary data.</text>
</comment>
<protein>
    <recommendedName>
        <fullName evidence="10">Mid2 domain-containing protein</fullName>
    </recommendedName>
</protein>
<dbReference type="EMBL" id="JAJTJA010000008">
    <property type="protein sequence ID" value="KAH8695024.1"/>
    <property type="molecule type" value="Genomic_DNA"/>
</dbReference>
<feature type="chain" id="PRO_5042006420" description="Mid2 domain-containing protein" evidence="7">
    <location>
        <begin position="25"/>
        <end position="282"/>
    </location>
</feature>
<keyword evidence="9" id="KW-1185">Reference proteome</keyword>
<name>A0AAD4PYV5_9EURO</name>
<feature type="region of interest" description="Disordered" evidence="5">
    <location>
        <begin position="222"/>
        <end position="282"/>
    </location>
</feature>
<evidence type="ECO:0000256" key="5">
    <source>
        <dbReference type="SAM" id="MobiDB-lite"/>
    </source>
</evidence>
<evidence type="ECO:0000256" key="4">
    <source>
        <dbReference type="ARBA" id="ARBA00023136"/>
    </source>
</evidence>
<dbReference type="AlphaFoldDB" id="A0AAD4PYV5"/>
<dbReference type="GO" id="GO:0071944">
    <property type="term" value="C:cell periphery"/>
    <property type="evidence" value="ECO:0007669"/>
    <property type="project" value="UniProtKB-ARBA"/>
</dbReference>
<organism evidence="8 9">
    <name type="scientific">Talaromyces proteolyticus</name>
    <dbReference type="NCBI Taxonomy" id="1131652"/>
    <lineage>
        <taxon>Eukaryota</taxon>
        <taxon>Fungi</taxon>
        <taxon>Dikarya</taxon>
        <taxon>Ascomycota</taxon>
        <taxon>Pezizomycotina</taxon>
        <taxon>Eurotiomycetes</taxon>
        <taxon>Eurotiomycetidae</taxon>
        <taxon>Eurotiales</taxon>
        <taxon>Trichocomaceae</taxon>
        <taxon>Talaromyces</taxon>
        <taxon>Talaromyces sect. Bacilispori</taxon>
    </lineage>
</organism>
<feature type="region of interest" description="Disordered" evidence="5">
    <location>
        <begin position="147"/>
        <end position="183"/>
    </location>
</feature>
<reference evidence="8" key="1">
    <citation type="submission" date="2021-12" db="EMBL/GenBank/DDBJ databases">
        <title>Convergent genome expansion in fungi linked to evolution of root-endophyte symbiosis.</title>
        <authorList>
            <consortium name="DOE Joint Genome Institute"/>
            <person name="Ke Y.-H."/>
            <person name="Bonito G."/>
            <person name="Liao H.-L."/>
            <person name="Looney B."/>
            <person name="Rojas-Flechas A."/>
            <person name="Nash J."/>
            <person name="Hameed K."/>
            <person name="Schadt C."/>
            <person name="Martin F."/>
            <person name="Crous P.W."/>
            <person name="Miettinen O."/>
            <person name="Magnuson J.K."/>
            <person name="Labbe J."/>
            <person name="Jacobson D."/>
            <person name="Doktycz M.J."/>
            <person name="Veneault-Fourrey C."/>
            <person name="Kuo A."/>
            <person name="Mondo S."/>
            <person name="Calhoun S."/>
            <person name="Riley R."/>
            <person name="Ohm R."/>
            <person name="LaButti K."/>
            <person name="Andreopoulos B."/>
            <person name="Pangilinan J."/>
            <person name="Nolan M."/>
            <person name="Tritt A."/>
            <person name="Clum A."/>
            <person name="Lipzen A."/>
            <person name="Daum C."/>
            <person name="Barry K."/>
            <person name="Grigoriev I.V."/>
            <person name="Vilgalys R."/>
        </authorList>
    </citation>
    <scope>NUCLEOTIDE SEQUENCE</scope>
    <source>
        <strain evidence="8">PMI_201</strain>
    </source>
</reference>
<dbReference type="GeneID" id="70246765"/>
<dbReference type="GO" id="GO:0016020">
    <property type="term" value="C:membrane"/>
    <property type="evidence" value="ECO:0007669"/>
    <property type="project" value="UniProtKB-SubCell"/>
</dbReference>
<evidence type="ECO:0008006" key="10">
    <source>
        <dbReference type="Google" id="ProtNLM"/>
    </source>
</evidence>
<dbReference type="Proteomes" id="UP001201262">
    <property type="component" value="Unassembled WGS sequence"/>
</dbReference>
<keyword evidence="3 6" id="KW-1133">Transmembrane helix</keyword>
<evidence type="ECO:0000256" key="7">
    <source>
        <dbReference type="SAM" id="SignalP"/>
    </source>
</evidence>
<feature type="signal peptide" evidence="7">
    <location>
        <begin position="1"/>
        <end position="24"/>
    </location>
</feature>
<sequence>MLARTPIPGFWLLIWALLWSFSLQLDTFSFVNPPSDQSTIPNPVYTVGDPIDIEWVGPNDFVSVRLVHYLADKDLDEFVYVFDNVTNLDGHYTWIIDLGSMNLTASSTFFFNIFIEGETSPRALTHNITLTNTTTSITSTMSSATTTATHTHRTSAINTAATTTSLPTKTGASSSPTASSSGLSAGAKAGIGVGIAVGAIALVAAGALLWRRRSAGKNMADGVVAGQAPPQSYEPVSQNTYSEYYKPRGVPPELSEAPTSQPPSELTGSGPERHELADTSRQ</sequence>
<feature type="transmembrane region" description="Helical" evidence="6">
    <location>
        <begin position="189"/>
        <end position="210"/>
    </location>
</feature>